<keyword evidence="2" id="KW-0808">Transferase</keyword>
<evidence type="ECO:0000259" key="8">
    <source>
        <dbReference type="PROSITE" id="PS52029"/>
    </source>
</evidence>
<dbReference type="RefSeq" id="WP_345045485.1">
    <property type="nucleotide sequence ID" value="NZ_BAAAYL010000003.1"/>
</dbReference>
<dbReference type="Gene3D" id="1.10.101.10">
    <property type="entry name" value="PGBD-like superfamily/PGBD"/>
    <property type="match status" value="2"/>
</dbReference>
<evidence type="ECO:0000256" key="4">
    <source>
        <dbReference type="ARBA" id="ARBA00022984"/>
    </source>
</evidence>
<reference evidence="10" key="1">
    <citation type="journal article" date="2014" name="Int. J. Syst. Evol. Microbiol.">
        <title>Complete genome of a new Firmicutes species belonging to the dominant human colonic microbiota ('Ruminococcus bicirculans') reveals two chromosomes and a selective capacity to utilize plant glucans.</title>
        <authorList>
            <consortium name="NISC Comparative Sequencing Program"/>
            <person name="Wegmann U."/>
            <person name="Louis P."/>
            <person name="Goesmann A."/>
            <person name="Henrissat B."/>
            <person name="Duncan S.H."/>
            <person name="Flint H.J."/>
        </authorList>
    </citation>
    <scope>NUCLEOTIDE SEQUENCE</scope>
    <source>
        <strain evidence="10">JCM 9651</strain>
    </source>
</reference>
<evidence type="ECO:0000313" key="9">
    <source>
        <dbReference type="EMBL" id="GAA3380933.1"/>
    </source>
</evidence>
<evidence type="ECO:0000256" key="1">
    <source>
        <dbReference type="ARBA" id="ARBA00004752"/>
    </source>
</evidence>
<organism evidence="10 11">
    <name type="scientific">Streptomyces sannanensis</name>
    <dbReference type="NCBI Taxonomy" id="285536"/>
    <lineage>
        <taxon>Bacteria</taxon>
        <taxon>Bacillati</taxon>
        <taxon>Actinomycetota</taxon>
        <taxon>Actinomycetes</taxon>
        <taxon>Kitasatosporales</taxon>
        <taxon>Streptomycetaceae</taxon>
        <taxon>Streptomyces</taxon>
    </lineage>
</organism>
<keyword evidence="7" id="KW-0732">Signal</keyword>
<dbReference type="SUPFAM" id="SSF47090">
    <property type="entry name" value="PGBD-like"/>
    <property type="match status" value="2"/>
</dbReference>
<dbReference type="Proteomes" id="UP001499990">
    <property type="component" value="Unassembled WGS sequence"/>
</dbReference>
<comment type="caution">
    <text evidence="10">The sequence shown here is derived from an EMBL/GenBank/DDBJ whole genome shotgun (WGS) entry which is preliminary data.</text>
</comment>
<dbReference type="EMBL" id="BAAAYL010000003">
    <property type="protein sequence ID" value="GAA3381021.1"/>
    <property type="molecule type" value="Genomic_DNA"/>
</dbReference>
<dbReference type="Pfam" id="PF01471">
    <property type="entry name" value="PG_binding_1"/>
    <property type="match status" value="2"/>
</dbReference>
<reference evidence="10" key="3">
    <citation type="submission" date="2023-12" db="EMBL/GenBank/DDBJ databases">
        <authorList>
            <person name="Sun Q."/>
            <person name="Inoue M."/>
        </authorList>
    </citation>
    <scope>NUCLEOTIDE SEQUENCE</scope>
    <source>
        <strain evidence="10">JCM 9651</strain>
    </source>
</reference>
<dbReference type="PROSITE" id="PS52029">
    <property type="entry name" value="LD_TPASE"/>
    <property type="match status" value="1"/>
</dbReference>
<dbReference type="InterPro" id="IPR052905">
    <property type="entry name" value="LD-transpeptidase_YkuD-like"/>
</dbReference>
<evidence type="ECO:0000313" key="11">
    <source>
        <dbReference type="Proteomes" id="UP001499990"/>
    </source>
</evidence>
<evidence type="ECO:0000313" key="10">
    <source>
        <dbReference type="EMBL" id="GAA3381021.1"/>
    </source>
</evidence>
<dbReference type="InterPro" id="IPR038063">
    <property type="entry name" value="Transpep_catalytic_dom"/>
</dbReference>
<keyword evidence="4 6" id="KW-0573">Peptidoglycan synthesis</keyword>
<dbReference type="PANTHER" id="PTHR41533:SF2">
    <property type="entry name" value="BLR7131 PROTEIN"/>
    <property type="match status" value="1"/>
</dbReference>
<evidence type="ECO:0000256" key="6">
    <source>
        <dbReference type="PROSITE-ProRule" id="PRU01373"/>
    </source>
</evidence>
<dbReference type="InterPro" id="IPR036365">
    <property type="entry name" value="PGBD-like_sf"/>
</dbReference>
<feature type="signal peptide" evidence="7">
    <location>
        <begin position="1"/>
        <end position="19"/>
    </location>
</feature>
<keyword evidence="3 6" id="KW-0133">Cell shape</keyword>
<keyword evidence="5 6" id="KW-0961">Cell wall biogenesis/degradation</keyword>
<name>A0ABP6SNG7_9ACTN</name>
<dbReference type="InterPro" id="IPR002477">
    <property type="entry name" value="Peptidoglycan-bd-like"/>
</dbReference>
<evidence type="ECO:0000256" key="2">
    <source>
        <dbReference type="ARBA" id="ARBA00022679"/>
    </source>
</evidence>
<feature type="domain" description="L,D-TPase catalytic" evidence="8">
    <location>
        <begin position="215"/>
        <end position="353"/>
    </location>
</feature>
<sequence>MNAKYRTSLRIAAATAACAGSLSVLGLATPAGTAAAHDAGTTHPARLAQPLNAAHPGAKAVGASHARHWPTLRFGSRGPAVSAVQHLLTARGHAAKADGVFGSRTAAAVKAFQRQHHLNPDGAVGTNTWNALIVTVRPGSRGHAVTAAQQLLTARGHAAKADGVFGSRTAAAVKAFQRQHHLIPDGAVGPDTWNALVNGLASTTPAPRGYVLKFIKNWNAPGNSKLALYHDGQLIKSYRAGSGMGSTNECAKERGWLPSGTYKILGHQTNRDTAIKGYAIHLADKTCHPEHGQTAVLRGDLFIHSNMTKNGASRWHGSYKSKGCIKLAPADIKNLFAHLNQAHWPKNLTLQVS</sequence>
<evidence type="ECO:0000256" key="7">
    <source>
        <dbReference type="SAM" id="SignalP"/>
    </source>
</evidence>
<dbReference type="SUPFAM" id="SSF141523">
    <property type="entry name" value="L,D-transpeptidase catalytic domain-like"/>
    <property type="match status" value="1"/>
</dbReference>
<dbReference type="InterPro" id="IPR005490">
    <property type="entry name" value="LD_TPept_cat_dom"/>
</dbReference>
<dbReference type="InterPro" id="IPR036366">
    <property type="entry name" value="PGBDSf"/>
</dbReference>
<keyword evidence="11" id="KW-1185">Reference proteome</keyword>
<gene>
    <name evidence="9" type="ORF">GCM10020367_70210</name>
    <name evidence="10" type="ORF">GCM10020367_70640</name>
</gene>
<evidence type="ECO:0000256" key="5">
    <source>
        <dbReference type="ARBA" id="ARBA00023316"/>
    </source>
</evidence>
<dbReference type="CDD" id="cd16913">
    <property type="entry name" value="YkuD_like"/>
    <property type="match status" value="1"/>
</dbReference>
<feature type="active site" description="Proton donor/acceptor" evidence="6">
    <location>
        <position position="304"/>
    </location>
</feature>
<dbReference type="EMBL" id="BAAAYL010000003">
    <property type="protein sequence ID" value="GAA3380933.1"/>
    <property type="molecule type" value="Genomic_DNA"/>
</dbReference>
<reference evidence="11" key="2">
    <citation type="journal article" date="2019" name="Int. J. Syst. Evol. Microbiol.">
        <title>The Global Catalogue of Microorganisms (GCM) 10K type strain sequencing project: providing services to taxonomists for standard genome sequencing and annotation.</title>
        <authorList>
            <consortium name="The Broad Institute Genomics Platform"/>
            <consortium name="The Broad Institute Genome Sequencing Center for Infectious Disease"/>
            <person name="Wu L."/>
            <person name="Ma J."/>
        </authorList>
    </citation>
    <scope>NUCLEOTIDE SEQUENCE [LARGE SCALE GENOMIC DNA]</scope>
    <source>
        <strain evidence="11">JCM 9651</strain>
    </source>
</reference>
<feature type="chain" id="PRO_5045029801" description="L,D-TPase catalytic domain-containing protein" evidence="7">
    <location>
        <begin position="20"/>
        <end position="353"/>
    </location>
</feature>
<evidence type="ECO:0000256" key="3">
    <source>
        <dbReference type="ARBA" id="ARBA00022960"/>
    </source>
</evidence>
<feature type="active site" description="Nucleophile" evidence="6">
    <location>
        <position position="324"/>
    </location>
</feature>
<dbReference type="Pfam" id="PF03734">
    <property type="entry name" value="YkuD"/>
    <property type="match status" value="1"/>
</dbReference>
<accession>A0ABP6SNG7</accession>
<dbReference type="Gene3D" id="2.40.440.10">
    <property type="entry name" value="L,D-transpeptidase catalytic domain-like"/>
    <property type="match status" value="1"/>
</dbReference>
<proteinExistence type="predicted"/>
<comment type="pathway">
    <text evidence="1 6">Cell wall biogenesis; peptidoglycan biosynthesis.</text>
</comment>
<dbReference type="PANTHER" id="PTHR41533">
    <property type="entry name" value="L,D-TRANSPEPTIDASE HI_1667-RELATED"/>
    <property type="match status" value="1"/>
</dbReference>
<protein>
    <recommendedName>
        <fullName evidence="8">L,D-TPase catalytic domain-containing protein</fullName>
    </recommendedName>
</protein>